<dbReference type="PROSITE" id="PS50089">
    <property type="entry name" value="ZF_RING_2"/>
    <property type="match status" value="1"/>
</dbReference>
<feature type="compositionally biased region" description="Low complexity" evidence="5">
    <location>
        <begin position="343"/>
        <end position="375"/>
    </location>
</feature>
<dbReference type="SUPFAM" id="SSF49599">
    <property type="entry name" value="TRAF domain-like"/>
    <property type="match status" value="1"/>
</dbReference>
<comment type="caution">
    <text evidence="7">The sequence shown here is derived from an EMBL/GenBank/DDBJ whole genome shotgun (WGS) entry which is preliminary data.</text>
</comment>
<feature type="region of interest" description="Disordered" evidence="5">
    <location>
        <begin position="116"/>
        <end position="153"/>
    </location>
</feature>
<evidence type="ECO:0000313" key="7">
    <source>
        <dbReference type="EMBL" id="KAH8108037.1"/>
    </source>
</evidence>
<evidence type="ECO:0000256" key="3">
    <source>
        <dbReference type="ARBA" id="ARBA00022833"/>
    </source>
</evidence>
<dbReference type="GO" id="GO:0008270">
    <property type="term" value="F:zinc ion binding"/>
    <property type="evidence" value="ECO:0007669"/>
    <property type="project" value="UniProtKB-KW"/>
</dbReference>
<feature type="region of interest" description="Disordered" evidence="5">
    <location>
        <begin position="282"/>
        <end position="302"/>
    </location>
</feature>
<dbReference type="OrthoDB" id="1630758at2759"/>
<reference evidence="7" key="1">
    <citation type="journal article" date="2021" name="New Phytol.">
        <title>Evolutionary innovations through gain and loss of genes in the ectomycorrhizal Boletales.</title>
        <authorList>
            <person name="Wu G."/>
            <person name="Miyauchi S."/>
            <person name="Morin E."/>
            <person name="Kuo A."/>
            <person name="Drula E."/>
            <person name="Varga T."/>
            <person name="Kohler A."/>
            <person name="Feng B."/>
            <person name="Cao Y."/>
            <person name="Lipzen A."/>
            <person name="Daum C."/>
            <person name="Hundley H."/>
            <person name="Pangilinan J."/>
            <person name="Johnson J."/>
            <person name="Barry K."/>
            <person name="LaButti K."/>
            <person name="Ng V."/>
            <person name="Ahrendt S."/>
            <person name="Min B."/>
            <person name="Choi I.G."/>
            <person name="Park H."/>
            <person name="Plett J.M."/>
            <person name="Magnuson J."/>
            <person name="Spatafora J.W."/>
            <person name="Nagy L.G."/>
            <person name="Henrissat B."/>
            <person name="Grigoriev I.V."/>
            <person name="Yang Z.L."/>
            <person name="Xu J."/>
            <person name="Martin F.M."/>
        </authorList>
    </citation>
    <scope>NUCLEOTIDE SEQUENCE</scope>
    <source>
        <strain evidence="7">KKN 215</strain>
    </source>
</reference>
<name>A0A8K0V0M0_9AGAR</name>
<dbReference type="Gene3D" id="3.30.40.10">
    <property type="entry name" value="Zinc/RING finger domain, C3HC4 (zinc finger)"/>
    <property type="match status" value="1"/>
</dbReference>
<feature type="compositionally biased region" description="Polar residues" evidence="5">
    <location>
        <begin position="469"/>
        <end position="502"/>
    </location>
</feature>
<evidence type="ECO:0000256" key="5">
    <source>
        <dbReference type="SAM" id="MobiDB-lite"/>
    </source>
</evidence>
<keyword evidence="2 4" id="KW-0863">Zinc-finger</keyword>
<gene>
    <name evidence="7" type="ORF">BXZ70DRAFT_31609</name>
</gene>
<dbReference type="PANTHER" id="PTHR10131:SF94">
    <property type="entry name" value="TNF RECEPTOR-ASSOCIATED FACTOR 4"/>
    <property type="match status" value="1"/>
</dbReference>
<keyword evidence="1" id="KW-0479">Metal-binding</keyword>
<evidence type="ECO:0000256" key="2">
    <source>
        <dbReference type="ARBA" id="ARBA00022771"/>
    </source>
</evidence>
<sequence>MSYSYVGALNQNLVCCICRAPFVNPYTTRTCSHTFCRECIFAALQITPQCPIDRSHLTMENLSPADPLLRNLVDELLVECPNHSAGCTETPQRQLVGAHLRDKCLYSKIPCPEGNSDRSVMRKDAAEHCHDSTSGSPQRGTEESQEGSESQNCTGLSTTCSACLATISDGSFAAHSEICPDIVISCTHASHGCPWTGRRIAMQSTHLPTCPYESIKGFFAIHDNKTAALEQENVQLRHQISVMQGMVNIMQRELDAVKRVLGPWYGPDPTLTSTAMSSSYLTSGFEPHSETTVHTDISDADGGLSRTNADLSLAAYFPRPEENHTHIPSGDAAGNQPQHHRSPSSISTSPSTSSSFSNPRSRPQLNPLLSPSQPSQLPPPPSHLPHTPIASSSTVAPLNISTTLYGTLSSLHTSVVSLASALDSLGRHQDVALTTEAMRMGEEIRSLRAVVSGLRMQVHAIMVDRNSQVVQVRDTSSSQPGPVSASNLPQHPSSPYNHSHNGSGPFPGMGVAMGEAGPWPYFGLPLPRFSGSQTMNTLPGPVTKL</sequence>
<dbReference type="Pfam" id="PF13923">
    <property type="entry name" value="zf-C3HC4_2"/>
    <property type="match status" value="1"/>
</dbReference>
<feature type="region of interest" description="Disordered" evidence="5">
    <location>
        <begin position="321"/>
        <end position="390"/>
    </location>
</feature>
<dbReference type="InterPro" id="IPR017907">
    <property type="entry name" value="Znf_RING_CS"/>
</dbReference>
<feature type="region of interest" description="Disordered" evidence="5">
    <location>
        <begin position="469"/>
        <end position="509"/>
    </location>
</feature>
<keyword evidence="8" id="KW-1185">Reference proteome</keyword>
<evidence type="ECO:0000313" key="8">
    <source>
        <dbReference type="Proteomes" id="UP000813824"/>
    </source>
</evidence>
<dbReference type="EMBL" id="JAEVFJ010000001">
    <property type="protein sequence ID" value="KAH8108037.1"/>
    <property type="molecule type" value="Genomic_DNA"/>
</dbReference>
<proteinExistence type="predicted"/>
<feature type="compositionally biased region" description="Basic and acidic residues" evidence="5">
    <location>
        <begin position="287"/>
        <end position="297"/>
    </location>
</feature>
<organism evidence="7 8">
    <name type="scientific">Cristinia sonorae</name>
    <dbReference type="NCBI Taxonomy" id="1940300"/>
    <lineage>
        <taxon>Eukaryota</taxon>
        <taxon>Fungi</taxon>
        <taxon>Dikarya</taxon>
        <taxon>Basidiomycota</taxon>
        <taxon>Agaricomycotina</taxon>
        <taxon>Agaricomycetes</taxon>
        <taxon>Agaricomycetidae</taxon>
        <taxon>Agaricales</taxon>
        <taxon>Pleurotineae</taxon>
        <taxon>Stephanosporaceae</taxon>
        <taxon>Cristinia</taxon>
    </lineage>
</organism>
<dbReference type="InterPro" id="IPR013083">
    <property type="entry name" value="Znf_RING/FYVE/PHD"/>
</dbReference>
<keyword evidence="3" id="KW-0862">Zinc</keyword>
<evidence type="ECO:0000256" key="4">
    <source>
        <dbReference type="PROSITE-ProRule" id="PRU00175"/>
    </source>
</evidence>
<feature type="domain" description="RING-type" evidence="6">
    <location>
        <begin position="15"/>
        <end position="54"/>
    </location>
</feature>
<dbReference type="InterPro" id="IPR001841">
    <property type="entry name" value="Znf_RING"/>
</dbReference>
<dbReference type="PROSITE" id="PS00518">
    <property type="entry name" value="ZF_RING_1"/>
    <property type="match status" value="1"/>
</dbReference>
<dbReference type="Proteomes" id="UP000813824">
    <property type="component" value="Unassembled WGS sequence"/>
</dbReference>
<accession>A0A8K0V0M0</accession>
<protein>
    <recommendedName>
        <fullName evidence="6">RING-type domain-containing protein</fullName>
    </recommendedName>
</protein>
<dbReference type="SUPFAM" id="SSF57850">
    <property type="entry name" value="RING/U-box"/>
    <property type="match status" value="1"/>
</dbReference>
<feature type="compositionally biased region" description="Basic and acidic residues" evidence="5">
    <location>
        <begin position="116"/>
        <end position="131"/>
    </location>
</feature>
<evidence type="ECO:0000256" key="1">
    <source>
        <dbReference type="ARBA" id="ARBA00022723"/>
    </source>
</evidence>
<evidence type="ECO:0000259" key="6">
    <source>
        <dbReference type="PROSITE" id="PS50089"/>
    </source>
</evidence>
<dbReference type="PANTHER" id="PTHR10131">
    <property type="entry name" value="TNF RECEPTOR ASSOCIATED FACTOR"/>
    <property type="match status" value="1"/>
</dbReference>
<dbReference type="AlphaFoldDB" id="A0A8K0V0M0"/>